<evidence type="ECO:0000313" key="2">
    <source>
        <dbReference type="EMBL" id="GFJ79437.1"/>
    </source>
</evidence>
<protein>
    <submittedName>
        <fullName evidence="2">Uncharacterized protein</fullName>
    </submittedName>
</protein>
<evidence type="ECO:0000256" key="1">
    <source>
        <dbReference type="SAM" id="MobiDB-lite"/>
    </source>
</evidence>
<gene>
    <name evidence="2" type="ORF">Phou_036170</name>
</gene>
<evidence type="ECO:0000313" key="3">
    <source>
        <dbReference type="Proteomes" id="UP000482800"/>
    </source>
</evidence>
<reference evidence="2 3" key="1">
    <citation type="submission" date="2020-03" db="EMBL/GenBank/DDBJ databases">
        <title>Whole genome shotgun sequence of Phytohabitans houttuyneae NBRC 108639.</title>
        <authorList>
            <person name="Komaki H."/>
            <person name="Tamura T."/>
        </authorList>
    </citation>
    <scope>NUCLEOTIDE SEQUENCE [LARGE SCALE GENOMIC DNA]</scope>
    <source>
        <strain evidence="2 3">NBRC 108639</strain>
    </source>
</reference>
<comment type="caution">
    <text evidence="2">The sequence shown here is derived from an EMBL/GenBank/DDBJ whole genome shotgun (WGS) entry which is preliminary data.</text>
</comment>
<dbReference type="EMBL" id="BLPF01000001">
    <property type="protein sequence ID" value="GFJ79437.1"/>
    <property type="molecule type" value="Genomic_DNA"/>
</dbReference>
<name>A0A6V8KCJ2_9ACTN</name>
<accession>A0A6V8KCJ2</accession>
<feature type="region of interest" description="Disordered" evidence="1">
    <location>
        <begin position="49"/>
        <end position="73"/>
    </location>
</feature>
<dbReference type="AlphaFoldDB" id="A0A6V8KCJ2"/>
<dbReference type="RefSeq" id="WP_345509442.1">
    <property type="nucleotide sequence ID" value="NZ_BAABGO010000001.1"/>
</dbReference>
<proteinExistence type="predicted"/>
<sequence length="105" mass="11991">MTPALLYRRPRDDDRVSEDAVAEQPFLTLADVAEIGEVEKRTVSRYLTRSRPGQPYADDPFPAPDGLNGKSPWWSKRRRKVIEGWFERHRDRAGVGGRPRKDAGS</sequence>
<keyword evidence="3" id="KW-1185">Reference proteome</keyword>
<organism evidence="2 3">
    <name type="scientific">Phytohabitans houttuyneae</name>
    <dbReference type="NCBI Taxonomy" id="1076126"/>
    <lineage>
        <taxon>Bacteria</taxon>
        <taxon>Bacillati</taxon>
        <taxon>Actinomycetota</taxon>
        <taxon>Actinomycetes</taxon>
        <taxon>Micromonosporales</taxon>
        <taxon>Micromonosporaceae</taxon>
    </lineage>
</organism>
<dbReference type="Proteomes" id="UP000482800">
    <property type="component" value="Unassembled WGS sequence"/>
</dbReference>
<reference evidence="2 3" key="2">
    <citation type="submission" date="2020-03" db="EMBL/GenBank/DDBJ databases">
        <authorList>
            <person name="Ichikawa N."/>
            <person name="Kimura A."/>
            <person name="Kitahashi Y."/>
            <person name="Uohara A."/>
        </authorList>
    </citation>
    <scope>NUCLEOTIDE SEQUENCE [LARGE SCALE GENOMIC DNA]</scope>
    <source>
        <strain evidence="2 3">NBRC 108639</strain>
    </source>
</reference>